<organism evidence="10 11">
    <name type="scientific">Mycena pura</name>
    <dbReference type="NCBI Taxonomy" id="153505"/>
    <lineage>
        <taxon>Eukaryota</taxon>
        <taxon>Fungi</taxon>
        <taxon>Dikarya</taxon>
        <taxon>Basidiomycota</taxon>
        <taxon>Agaricomycotina</taxon>
        <taxon>Agaricomycetes</taxon>
        <taxon>Agaricomycetidae</taxon>
        <taxon>Agaricales</taxon>
        <taxon>Marasmiineae</taxon>
        <taxon>Mycenaceae</taxon>
        <taxon>Mycena</taxon>
    </lineage>
</organism>
<evidence type="ECO:0000256" key="2">
    <source>
        <dbReference type="ARBA" id="ARBA00022670"/>
    </source>
</evidence>
<comment type="caution">
    <text evidence="10">The sequence shown here is derived from an EMBL/GenBank/DDBJ whole genome shotgun (WGS) entry which is preliminary data.</text>
</comment>
<dbReference type="PANTHER" id="PTHR47966">
    <property type="entry name" value="BETA-SITE APP-CLEAVING ENZYME, ISOFORM A-RELATED"/>
    <property type="match status" value="1"/>
</dbReference>
<evidence type="ECO:0000259" key="9">
    <source>
        <dbReference type="PROSITE" id="PS51767"/>
    </source>
</evidence>
<dbReference type="GO" id="GO:0006508">
    <property type="term" value="P:proteolysis"/>
    <property type="evidence" value="ECO:0007669"/>
    <property type="project" value="UniProtKB-KW"/>
</dbReference>
<feature type="active site" evidence="5">
    <location>
        <position position="101"/>
    </location>
</feature>
<dbReference type="Gene3D" id="2.40.70.10">
    <property type="entry name" value="Acid Proteases"/>
    <property type="match status" value="2"/>
</dbReference>
<dbReference type="Proteomes" id="UP001219525">
    <property type="component" value="Unassembled WGS sequence"/>
</dbReference>
<keyword evidence="6" id="KW-1015">Disulfide bond</keyword>
<gene>
    <name evidence="10" type="ORF">GGX14DRAFT_649250</name>
</gene>
<dbReference type="PANTHER" id="PTHR47966:SF6">
    <property type="entry name" value="PEPTIDASE A1 DOMAIN-CONTAINING PROTEIN"/>
    <property type="match status" value="1"/>
</dbReference>
<dbReference type="InterPro" id="IPR033121">
    <property type="entry name" value="PEPTIDASE_A1"/>
</dbReference>
<reference evidence="10" key="1">
    <citation type="submission" date="2023-03" db="EMBL/GenBank/DDBJ databases">
        <title>Massive genome expansion in bonnet fungi (Mycena s.s.) driven by repeated elements and novel gene families across ecological guilds.</title>
        <authorList>
            <consortium name="Lawrence Berkeley National Laboratory"/>
            <person name="Harder C.B."/>
            <person name="Miyauchi S."/>
            <person name="Viragh M."/>
            <person name="Kuo A."/>
            <person name="Thoen E."/>
            <person name="Andreopoulos B."/>
            <person name="Lu D."/>
            <person name="Skrede I."/>
            <person name="Drula E."/>
            <person name="Henrissat B."/>
            <person name="Morin E."/>
            <person name="Kohler A."/>
            <person name="Barry K."/>
            <person name="LaButti K."/>
            <person name="Morin E."/>
            <person name="Salamov A."/>
            <person name="Lipzen A."/>
            <person name="Mereny Z."/>
            <person name="Hegedus B."/>
            <person name="Baldrian P."/>
            <person name="Stursova M."/>
            <person name="Weitz H."/>
            <person name="Taylor A."/>
            <person name="Grigoriev I.V."/>
            <person name="Nagy L.G."/>
            <person name="Martin F."/>
            <person name="Kauserud H."/>
        </authorList>
    </citation>
    <scope>NUCLEOTIDE SEQUENCE</scope>
    <source>
        <strain evidence="10">9144</strain>
    </source>
</reference>
<dbReference type="CDD" id="cd05471">
    <property type="entry name" value="pepsin_like"/>
    <property type="match status" value="1"/>
</dbReference>
<dbReference type="GO" id="GO:0004190">
    <property type="term" value="F:aspartic-type endopeptidase activity"/>
    <property type="evidence" value="ECO:0007669"/>
    <property type="project" value="UniProtKB-KW"/>
</dbReference>
<dbReference type="PRINTS" id="PR00792">
    <property type="entry name" value="PEPSIN"/>
</dbReference>
<evidence type="ECO:0000313" key="10">
    <source>
        <dbReference type="EMBL" id="KAJ7224259.1"/>
    </source>
</evidence>
<dbReference type="EMBL" id="JARJCW010000005">
    <property type="protein sequence ID" value="KAJ7224259.1"/>
    <property type="molecule type" value="Genomic_DNA"/>
</dbReference>
<evidence type="ECO:0000313" key="11">
    <source>
        <dbReference type="Proteomes" id="UP001219525"/>
    </source>
</evidence>
<dbReference type="SUPFAM" id="SSF50630">
    <property type="entry name" value="Acid proteases"/>
    <property type="match status" value="1"/>
</dbReference>
<dbReference type="InterPro" id="IPR001461">
    <property type="entry name" value="Aspartic_peptidase_A1"/>
</dbReference>
<keyword evidence="3 7" id="KW-0064">Aspartyl protease</keyword>
<evidence type="ECO:0000256" key="3">
    <source>
        <dbReference type="ARBA" id="ARBA00022750"/>
    </source>
</evidence>
<keyword evidence="4 7" id="KW-0378">Hydrolase</keyword>
<dbReference type="InterPro" id="IPR021109">
    <property type="entry name" value="Peptidase_aspartic_dom_sf"/>
</dbReference>
<comment type="similarity">
    <text evidence="1 7">Belongs to the peptidase A1 family.</text>
</comment>
<name>A0AAD7E2M4_9AGAR</name>
<dbReference type="InterPro" id="IPR034164">
    <property type="entry name" value="Pepsin-like_dom"/>
</dbReference>
<dbReference type="PROSITE" id="PS00141">
    <property type="entry name" value="ASP_PROTEASE"/>
    <property type="match status" value="1"/>
</dbReference>
<keyword evidence="2 7" id="KW-0645">Protease</keyword>
<evidence type="ECO:0000256" key="4">
    <source>
        <dbReference type="ARBA" id="ARBA00022801"/>
    </source>
</evidence>
<proteinExistence type="inferred from homology"/>
<feature type="active site" evidence="5">
    <location>
        <position position="294"/>
    </location>
</feature>
<feature type="signal peptide" evidence="8">
    <location>
        <begin position="1"/>
        <end position="19"/>
    </location>
</feature>
<evidence type="ECO:0000256" key="7">
    <source>
        <dbReference type="RuleBase" id="RU000454"/>
    </source>
</evidence>
<evidence type="ECO:0000256" key="1">
    <source>
        <dbReference type="ARBA" id="ARBA00007447"/>
    </source>
</evidence>
<dbReference type="FunFam" id="2.40.70.10:FF:000115">
    <property type="entry name" value="Lysosomal aspartic protease"/>
    <property type="match status" value="1"/>
</dbReference>
<dbReference type="InterPro" id="IPR001969">
    <property type="entry name" value="Aspartic_peptidase_AS"/>
</dbReference>
<dbReference type="Pfam" id="PF00026">
    <property type="entry name" value="Asp"/>
    <property type="match status" value="1"/>
</dbReference>
<keyword evidence="11" id="KW-1185">Reference proteome</keyword>
<protein>
    <submittedName>
        <fullName evidence="10">Acid protease</fullName>
    </submittedName>
</protein>
<sequence length="471" mass="49138">MMLSLPLTIIALLFYDVSASPTPQQNGLSISLRRKVRPRSVEDFGVWAKNHRNGLMSKYGGNHSQKRSTGTNLITNLGADSSYFGSLAIGTPAVSFDVILDTGSADLWVAGSTCTEGCSSVPTFESSASSSFTDKGTPFSITYGSGAAQGVLAADTVQMAGFSVSNQIFAVCDQVTDKLLQNPVSGLLGLAWQAISSSGATPFWQTLASGDSWDSPVMAFQFTRFLNQSKAQNLETGGSFTMGFVNSTLYKGDIEYIDMPTSTNSYWILPITAINVQGNSISVDSGTESYAAIDTGTTLVGGPENQIAAIYAQIPNSEPGTGDTEGYYLYPCDTSVTVTLSFGGSTWSISPADFQLQEIGGGTCVGSFFALTTGNSAPSWIVGDTFLKNVYSVFRYNPASIGFAALSEYSLSMNGNVDLAVPSATIGSVSAKATAGTSSTSTGRKVGNAAKKTSVPLVFAMVASVVVLGGL</sequence>
<feature type="domain" description="Peptidase A1" evidence="9">
    <location>
        <begin position="83"/>
        <end position="404"/>
    </location>
</feature>
<evidence type="ECO:0000256" key="5">
    <source>
        <dbReference type="PIRSR" id="PIRSR601461-1"/>
    </source>
</evidence>
<feature type="chain" id="PRO_5041939491" evidence="8">
    <location>
        <begin position="20"/>
        <end position="471"/>
    </location>
</feature>
<evidence type="ECO:0000256" key="8">
    <source>
        <dbReference type="SAM" id="SignalP"/>
    </source>
</evidence>
<accession>A0AAD7E2M4</accession>
<keyword evidence="8" id="KW-0732">Signal</keyword>
<feature type="disulfide bond" evidence="6">
    <location>
        <begin position="114"/>
        <end position="118"/>
    </location>
</feature>
<dbReference type="PROSITE" id="PS51767">
    <property type="entry name" value="PEPTIDASE_A1"/>
    <property type="match status" value="1"/>
</dbReference>
<evidence type="ECO:0000256" key="6">
    <source>
        <dbReference type="PIRSR" id="PIRSR601461-2"/>
    </source>
</evidence>
<dbReference type="AlphaFoldDB" id="A0AAD7E2M4"/>